<gene>
    <name evidence="1" type="ORF">SAMN04488101_10180</name>
</gene>
<evidence type="ECO:0000313" key="1">
    <source>
        <dbReference type="EMBL" id="SMC52378.1"/>
    </source>
</evidence>
<organism evidence="1 2">
    <name type="scientific">Pedobacter nyackensis</name>
    <dbReference type="NCBI Taxonomy" id="475255"/>
    <lineage>
        <taxon>Bacteria</taxon>
        <taxon>Pseudomonadati</taxon>
        <taxon>Bacteroidota</taxon>
        <taxon>Sphingobacteriia</taxon>
        <taxon>Sphingobacteriales</taxon>
        <taxon>Sphingobacteriaceae</taxon>
        <taxon>Pedobacter</taxon>
    </lineage>
</organism>
<dbReference type="STRING" id="475255.SAMN04488101_10180"/>
<proteinExistence type="predicted"/>
<dbReference type="RefSeq" id="WP_084286688.1">
    <property type="nucleotide sequence ID" value="NZ_FWYB01000001.1"/>
</dbReference>
<accession>A0A1W1ZWD6</accession>
<protein>
    <submittedName>
        <fullName evidence="1">Phage repressor protein C, contains Cro/C1-type HTH and peptisase s24 domains</fullName>
    </submittedName>
</protein>
<reference evidence="1 2" key="1">
    <citation type="submission" date="2017-04" db="EMBL/GenBank/DDBJ databases">
        <authorList>
            <person name="Afonso C.L."/>
            <person name="Miller P.J."/>
            <person name="Scott M.A."/>
            <person name="Spackman E."/>
            <person name="Goraichik I."/>
            <person name="Dimitrov K.M."/>
            <person name="Suarez D.L."/>
            <person name="Swayne D.E."/>
        </authorList>
    </citation>
    <scope>NUCLEOTIDE SEQUENCE [LARGE SCALE GENOMIC DNA]</scope>
    <source>
        <strain evidence="1 2">DSM 19625</strain>
    </source>
</reference>
<sequence>MTDNQDNKNSEKFVRLMEVMAYFAFANNSEFAKTIKTSKSYISEILKSQVPPKTMGQKLEDNLNVSRQWYETGEGEMLLSNKVQINQSQNNAKPLHEVHYPINPADAPFIDMGNGQYTMLIPLVDEYSYASFPGGFKDPEYVSELRKISITVDKQHSGRYFAFEILGDSMENYSDKESAKKSIADGSTVVGREIQKHHWKSRLHYHKWATFVIVHKEYGITCKTILDQEVADGIIHLGSFNPDKSRHKDFAWNLDDIQAIFNIVRIINEP</sequence>
<dbReference type="Gene3D" id="2.10.109.10">
    <property type="entry name" value="Umud Fragment, subunit A"/>
    <property type="match status" value="1"/>
</dbReference>
<dbReference type="Proteomes" id="UP000192678">
    <property type="component" value="Unassembled WGS sequence"/>
</dbReference>
<evidence type="ECO:0000313" key="2">
    <source>
        <dbReference type="Proteomes" id="UP000192678"/>
    </source>
</evidence>
<dbReference type="EMBL" id="FWYB01000001">
    <property type="protein sequence ID" value="SMC52378.1"/>
    <property type="molecule type" value="Genomic_DNA"/>
</dbReference>
<dbReference type="AlphaFoldDB" id="A0A1W1ZWD6"/>
<name>A0A1W1ZWD6_9SPHI</name>
<dbReference type="OrthoDB" id="3831186at2"/>
<keyword evidence="2" id="KW-1185">Reference proteome</keyword>